<evidence type="ECO:0000313" key="2">
    <source>
        <dbReference type="Proteomes" id="UP000231987"/>
    </source>
</evidence>
<dbReference type="InterPro" id="IPR010321">
    <property type="entry name" value="DUF922"/>
</dbReference>
<dbReference type="PIRSF" id="PIRSF010521">
    <property type="entry name" value="DUF922_bac"/>
    <property type="match status" value="1"/>
</dbReference>
<dbReference type="AlphaFoldDB" id="A0A2J0Z617"/>
<gene>
    <name evidence="1" type="ORF">CEJ86_09695</name>
</gene>
<sequence>MKAGPIPARLRPHSMKVFVGVGLAGRRTCFLLACLLLMPAAARGEWRAVEKTETYAITGQSGPELYASIGERGPQVGGLGRAIAHTSFKLTWRRKYEERDGACVLASALPKLTITYTLPKLAGKLPANIEAHWQTFIAGVRKHELVHGDFIKEMVSAIEAATVGLTVADDPQCRKIKSEMTKRLGEISRTQRQKSRDFDRAELSDGGNVHQLILNLVNGG</sequence>
<dbReference type="Pfam" id="PF06037">
    <property type="entry name" value="DUF922"/>
    <property type="match status" value="1"/>
</dbReference>
<name>A0A2J0Z617_RHIML</name>
<organism evidence="1 2">
    <name type="scientific">Rhizobium meliloti</name>
    <name type="common">Ensifer meliloti</name>
    <name type="synonym">Sinorhizobium meliloti</name>
    <dbReference type="NCBI Taxonomy" id="382"/>
    <lineage>
        <taxon>Bacteria</taxon>
        <taxon>Pseudomonadati</taxon>
        <taxon>Pseudomonadota</taxon>
        <taxon>Alphaproteobacteria</taxon>
        <taxon>Hyphomicrobiales</taxon>
        <taxon>Rhizobiaceae</taxon>
        <taxon>Sinorhizobium/Ensifer group</taxon>
        <taxon>Sinorhizobium</taxon>
    </lineage>
</organism>
<accession>A0A2J0Z617</accession>
<reference evidence="1 2" key="1">
    <citation type="submission" date="2017-06" db="EMBL/GenBank/DDBJ databases">
        <title>Ensifer strains isolated from leguminous trees and herbs display diverse denitrification phenotypes with some acting as strong N2O sinks.</title>
        <authorList>
            <person name="Woliy K."/>
            <person name="Mania D."/>
            <person name="Bakken L.R."/>
            <person name="Frostegard A."/>
        </authorList>
    </citation>
    <scope>NUCLEOTIDE SEQUENCE [LARGE SCALE GENOMIC DNA]</scope>
    <source>
        <strain evidence="1 2">AC50a</strain>
    </source>
</reference>
<dbReference type="EMBL" id="NJGD01000003">
    <property type="protein sequence ID" value="PJR15952.1"/>
    <property type="molecule type" value="Genomic_DNA"/>
</dbReference>
<protein>
    <submittedName>
        <fullName evidence="1">Peptidase</fullName>
    </submittedName>
</protein>
<dbReference type="Proteomes" id="UP000231987">
    <property type="component" value="Unassembled WGS sequence"/>
</dbReference>
<evidence type="ECO:0000313" key="1">
    <source>
        <dbReference type="EMBL" id="PJR15952.1"/>
    </source>
</evidence>
<comment type="caution">
    <text evidence="1">The sequence shown here is derived from an EMBL/GenBank/DDBJ whole genome shotgun (WGS) entry which is preliminary data.</text>
</comment>
<proteinExistence type="predicted"/>